<dbReference type="InterPro" id="IPR055813">
    <property type="entry name" value="DUF7389"/>
</dbReference>
<organism evidence="3 4">
    <name type="scientific">Natrinema pallidum</name>
    <dbReference type="NCBI Taxonomy" id="69527"/>
    <lineage>
        <taxon>Archaea</taxon>
        <taxon>Methanobacteriati</taxon>
        <taxon>Methanobacteriota</taxon>
        <taxon>Stenosarchaea group</taxon>
        <taxon>Halobacteria</taxon>
        <taxon>Halobacteriales</taxon>
        <taxon>Natrialbaceae</taxon>
        <taxon>Natrinema</taxon>
    </lineage>
</organism>
<keyword evidence="4" id="KW-1185">Reference proteome</keyword>
<dbReference type="Pfam" id="PF24115">
    <property type="entry name" value="DUF7389"/>
    <property type="match status" value="1"/>
</dbReference>
<sequence>MITGHEPNGCNRCDAPRPLDARGLCDRCADIVDRRELQARVDDARERQAQQDLEHAREAEAVAGREIRADGSGEPVIDTREQIHTGVSITAKLKRGNGTRDQDEIKIKAKGRDAAHAAAEMDQVLEHADEWSEQLREIQPADAGEEGDA</sequence>
<name>A0A4P9TFJ1_9EURY</name>
<accession>A0A4P9TFJ1</accession>
<dbReference type="EMBL" id="CP040637">
    <property type="protein sequence ID" value="QCW03583.1"/>
    <property type="molecule type" value="Genomic_DNA"/>
</dbReference>
<dbReference type="AlphaFoldDB" id="A0A4P9TFJ1"/>
<dbReference type="GeneID" id="96156350"/>
<dbReference type="KEGG" id="npl:FGF80_10165"/>
<evidence type="ECO:0000259" key="2">
    <source>
        <dbReference type="Pfam" id="PF24115"/>
    </source>
</evidence>
<feature type="domain" description="DUF7389" evidence="2">
    <location>
        <begin position="78"/>
        <end position="141"/>
    </location>
</feature>
<evidence type="ECO:0000313" key="3">
    <source>
        <dbReference type="EMBL" id="QCW03583.1"/>
    </source>
</evidence>
<dbReference type="RefSeq" id="WP_138653781.1">
    <property type="nucleotide sequence ID" value="NZ_CP040637.1"/>
</dbReference>
<evidence type="ECO:0000313" key="4">
    <source>
        <dbReference type="Proteomes" id="UP000307562"/>
    </source>
</evidence>
<dbReference type="Proteomes" id="UP000307562">
    <property type="component" value="Chromosome"/>
</dbReference>
<evidence type="ECO:0000256" key="1">
    <source>
        <dbReference type="SAM" id="MobiDB-lite"/>
    </source>
</evidence>
<proteinExistence type="predicted"/>
<protein>
    <recommendedName>
        <fullName evidence="2">DUF7389 domain-containing protein</fullName>
    </recommendedName>
</protein>
<gene>
    <name evidence="3" type="ORF">FGF80_10165</name>
</gene>
<reference evidence="4" key="1">
    <citation type="submission" date="2019-05" db="EMBL/GenBank/DDBJ databases">
        <title>Complete Genome Sequence and Methylation Pattern of the Halophilic Archaeon Natrinema pallidum BOL6-1.</title>
        <authorList>
            <person name="DasSarma P."/>
            <person name="DasSarma B.P."/>
            <person name="DasSarma S.L."/>
            <person name="Martinez F.L."/>
            <person name="Guzman D."/>
            <person name="Roberts R.J."/>
            <person name="DasSarma S."/>
        </authorList>
    </citation>
    <scope>NUCLEOTIDE SEQUENCE [LARGE SCALE GENOMIC DNA]</scope>
    <source>
        <strain evidence="4">BOL6-1</strain>
    </source>
</reference>
<feature type="region of interest" description="Disordered" evidence="1">
    <location>
        <begin position="42"/>
        <end position="76"/>
    </location>
</feature>